<evidence type="ECO:0000256" key="1">
    <source>
        <dbReference type="ARBA" id="ARBA00004141"/>
    </source>
</evidence>
<keyword evidence="7" id="KW-1185">Reference proteome</keyword>
<feature type="transmembrane region" description="Helical" evidence="6">
    <location>
        <begin position="38"/>
        <end position="67"/>
    </location>
</feature>
<dbReference type="GeneID" id="101849397"/>
<proteinExistence type="predicted"/>
<organism evidence="7 8">
    <name type="scientific">Aplysia californica</name>
    <name type="common">California sea hare</name>
    <dbReference type="NCBI Taxonomy" id="6500"/>
    <lineage>
        <taxon>Eukaryota</taxon>
        <taxon>Metazoa</taxon>
        <taxon>Spiralia</taxon>
        <taxon>Lophotrochozoa</taxon>
        <taxon>Mollusca</taxon>
        <taxon>Gastropoda</taxon>
        <taxon>Heterobranchia</taxon>
        <taxon>Euthyneura</taxon>
        <taxon>Tectipleura</taxon>
        <taxon>Aplysiida</taxon>
        <taxon>Aplysioidea</taxon>
        <taxon>Aplysiidae</taxon>
        <taxon>Aplysia</taxon>
    </lineage>
</organism>
<name>A0ABM1A797_APLCA</name>
<dbReference type="InterPro" id="IPR013604">
    <property type="entry name" value="7TM_chemorcpt"/>
</dbReference>
<keyword evidence="3 6" id="KW-1133">Transmembrane helix</keyword>
<evidence type="ECO:0000256" key="4">
    <source>
        <dbReference type="ARBA" id="ARBA00023136"/>
    </source>
</evidence>
<dbReference type="RefSeq" id="XP_012942212.2">
    <property type="nucleotide sequence ID" value="XM_013086758.2"/>
</dbReference>
<evidence type="ECO:0000256" key="2">
    <source>
        <dbReference type="ARBA" id="ARBA00022692"/>
    </source>
</evidence>
<evidence type="ECO:0000256" key="3">
    <source>
        <dbReference type="ARBA" id="ARBA00022989"/>
    </source>
</evidence>
<feature type="transmembrane region" description="Helical" evidence="6">
    <location>
        <begin position="142"/>
        <end position="167"/>
    </location>
</feature>
<evidence type="ECO:0000313" key="7">
    <source>
        <dbReference type="Proteomes" id="UP000694888"/>
    </source>
</evidence>
<evidence type="ECO:0000256" key="6">
    <source>
        <dbReference type="SAM" id="Phobius"/>
    </source>
</evidence>
<evidence type="ECO:0000313" key="8">
    <source>
        <dbReference type="RefSeq" id="XP_012942212.2"/>
    </source>
</evidence>
<dbReference type="PANTHER" id="PTHR21421:SF29">
    <property type="entry name" value="GUSTATORY RECEPTOR 5A FOR TREHALOSE-RELATED"/>
    <property type="match status" value="1"/>
</dbReference>
<dbReference type="Pfam" id="PF08395">
    <property type="entry name" value="7tm_7"/>
    <property type="match status" value="1"/>
</dbReference>
<protein>
    <submittedName>
        <fullName evidence="8">Uncharacterized protein LOC101849397 isoform X1</fullName>
    </submittedName>
</protein>
<sequence>MTILNVGALMFICFQGEEFSGGMNKVIYFTGDNSVASLVVTVIVMFFCSSAWTCGPFLINIVCLLLTRHFLEFDKLMKLHIAGSDHGVPRRLQQLRERHLVLCETVEVLDRSFCVILAFIYGVSIGLCCVLLYDLINIHMDLSVAFVICFWLACVTTMMGVTTYFVAQVNEAMHAVAYDIQTVQTDGITSQDHTQLQLFLAKLNGPSMGFTVLGMVTVTKEFMLTIFSLILTYAVILLQFQ</sequence>
<comment type="subcellular location">
    <subcellularLocation>
        <location evidence="1">Membrane</location>
        <topology evidence="1">Multi-pass membrane protein</topology>
    </subcellularLocation>
</comment>
<feature type="transmembrane region" description="Helical" evidence="6">
    <location>
        <begin position="222"/>
        <end position="240"/>
    </location>
</feature>
<gene>
    <name evidence="8" type="primary">LOC101849397</name>
</gene>
<feature type="transmembrane region" description="Helical" evidence="6">
    <location>
        <begin position="113"/>
        <end position="136"/>
    </location>
</feature>
<keyword evidence="4 6" id="KW-0472">Membrane</keyword>
<reference evidence="8" key="1">
    <citation type="submission" date="2025-08" db="UniProtKB">
        <authorList>
            <consortium name="RefSeq"/>
        </authorList>
    </citation>
    <scope>IDENTIFICATION</scope>
</reference>
<keyword evidence="2 6" id="KW-0812">Transmembrane</keyword>
<dbReference type="PANTHER" id="PTHR21421">
    <property type="entry name" value="GUSTATORY RECEPTOR"/>
    <property type="match status" value="1"/>
</dbReference>
<dbReference type="Proteomes" id="UP000694888">
    <property type="component" value="Unplaced"/>
</dbReference>
<evidence type="ECO:0000256" key="5">
    <source>
        <dbReference type="ARBA" id="ARBA00023170"/>
    </source>
</evidence>
<accession>A0ABM1A797</accession>
<keyword evidence="5" id="KW-0675">Receptor</keyword>